<dbReference type="EMBL" id="LRDH01000150">
    <property type="protein sequence ID" value="PPV12337.1"/>
    <property type="molecule type" value="Genomic_DNA"/>
</dbReference>
<proteinExistence type="predicted"/>
<evidence type="ECO:0000313" key="3">
    <source>
        <dbReference type="Proteomes" id="UP000238081"/>
    </source>
</evidence>
<protein>
    <recommendedName>
        <fullName evidence="4">SH3 domain-containing protein</fullName>
    </recommendedName>
</protein>
<evidence type="ECO:0008006" key="4">
    <source>
        <dbReference type="Google" id="ProtNLM"/>
    </source>
</evidence>
<sequence length="129" mass="14430">MKKNIICAAILSVAIVNCYPVSATTIQDTTIQDTDINTENVSPRASYKAYVNENYVYFRTSPSVESWNYFSDGNGNPIYLMNGDTISVTKMGLGTTSDTGHRWAYGQVQSGRLKGKWGYVNEKYIDIDF</sequence>
<gene>
    <name evidence="2" type="ORF">AWN73_19245</name>
</gene>
<dbReference type="RefSeq" id="WP_003412653.1">
    <property type="nucleotide sequence ID" value="NZ_JSEG01000037.1"/>
</dbReference>
<accession>A0A2S7F663</accession>
<dbReference type="AlphaFoldDB" id="A0A2S7F663"/>
<reference evidence="2 3" key="1">
    <citation type="submission" date="2016-01" db="EMBL/GenBank/DDBJ databases">
        <title>Characterization of the Clostridium difficile lineages that are prevalent in Hong Kong and China.</title>
        <authorList>
            <person name="Kwok J.S.-L."/>
            <person name="Lam W.-Y."/>
            <person name="Ip M."/>
            <person name="Chan T.-F."/>
            <person name="Hawkey P.M."/>
            <person name="Tsui S.K.-W."/>
        </authorList>
    </citation>
    <scope>NUCLEOTIDE SEQUENCE [LARGE SCALE GENOMIC DNA]</scope>
    <source>
        <strain evidence="2 3">300064</strain>
    </source>
</reference>
<organism evidence="2 3">
    <name type="scientific">Clostridium butyricum</name>
    <dbReference type="NCBI Taxonomy" id="1492"/>
    <lineage>
        <taxon>Bacteria</taxon>
        <taxon>Bacillati</taxon>
        <taxon>Bacillota</taxon>
        <taxon>Clostridia</taxon>
        <taxon>Eubacteriales</taxon>
        <taxon>Clostridiaceae</taxon>
        <taxon>Clostridium</taxon>
    </lineage>
</organism>
<name>A0A2S7F663_CLOBU</name>
<comment type="caution">
    <text evidence="2">The sequence shown here is derived from an EMBL/GenBank/DDBJ whole genome shotgun (WGS) entry which is preliminary data.</text>
</comment>
<feature type="signal peptide" evidence="1">
    <location>
        <begin position="1"/>
        <end position="23"/>
    </location>
</feature>
<evidence type="ECO:0000256" key="1">
    <source>
        <dbReference type="SAM" id="SignalP"/>
    </source>
</evidence>
<keyword evidence="1" id="KW-0732">Signal</keyword>
<feature type="chain" id="PRO_5015764365" description="SH3 domain-containing protein" evidence="1">
    <location>
        <begin position="24"/>
        <end position="129"/>
    </location>
</feature>
<dbReference type="Proteomes" id="UP000238081">
    <property type="component" value="Unassembled WGS sequence"/>
</dbReference>
<evidence type="ECO:0000313" key="2">
    <source>
        <dbReference type="EMBL" id="PPV12337.1"/>
    </source>
</evidence>